<dbReference type="AlphaFoldDB" id="A0A0L0TB19"/>
<feature type="compositionally biased region" description="Basic and acidic residues" evidence="3">
    <location>
        <begin position="626"/>
        <end position="636"/>
    </location>
</feature>
<dbReference type="Gene3D" id="1.25.40.90">
    <property type="match status" value="1"/>
</dbReference>
<evidence type="ECO:0000313" key="7">
    <source>
        <dbReference type="Proteomes" id="UP000054350"/>
    </source>
</evidence>
<name>A0A0L0TB19_ALLM3</name>
<feature type="domain" description="CID" evidence="5">
    <location>
        <begin position="23"/>
        <end position="168"/>
    </location>
</feature>
<gene>
    <name evidence="6" type="ORF">AMAG_16376</name>
</gene>
<dbReference type="PROSITE" id="PS51391">
    <property type="entry name" value="CID"/>
    <property type="match status" value="1"/>
</dbReference>
<dbReference type="STRING" id="578462.A0A0L0TB19"/>
<feature type="region of interest" description="Disordered" evidence="3">
    <location>
        <begin position="284"/>
        <end position="320"/>
    </location>
</feature>
<feature type="domain" description="RRM" evidence="4">
    <location>
        <begin position="361"/>
        <end position="433"/>
    </location>
</feature>
<feature type="region of interest" description="Disordered" evidence="3">
    <location>
        <begin position="166"/>
        <end position="190"/>
    </location>
</feature>
<dbReference type="VEuPathDB" id="FungiDB:AMAG_16376"/>
<dbReference type="InterPro" id="IPR008942">
    <property type="entry name" value="ENTH_VHS"/>
</dbReference>
<keyword evidence="1 2" id="KW-0694">RNA-binding</keyword>
<reference evidence="7" key="2">
    <citation type="submission" date="2009-11" db="EMBL/GenBank/DDBJ databases">
        <title>The Genome Sequence of Allomyces macrogynus strain ATCC 38327.</title>
        <authorList>
            <consortium name="The Broad Institute Genome Sequencing Platform"/>
            <person name="Russ C."/>
            <person name="Cuomo C."/>
            <person name="Shea T."/>
            <person name="Young S.K."/>
            <person name="Zeng Q."/>
            <person name="Koehrsen M."/>
            <person name="Haas B."/>
            <person name="Borodovsky M."/>
            <person name="Guigo R."/>
            <person name="Alvarado L."/>
            <person name="Berlin A."/>
            <person name="Borenstein D."/>
            <person name="Chen Z."/>
            <person name="Engels R."/>
            <person name="Freedman E."/>
            <person name="Gellesch M."/>
            <person name="Goldberg J."/>
            <person name="Griggs A."/>
            <person name="Gujja S."/>
            <person name="Heiman D."/>
            <person name="Hepburn T."/>
            <person name="Howarth C."/>
            <person name="Jen D."/>
            <person name="Larson L."/>
            <person name="Lewis B."/>
            <person name="Mehta T."/>
            <person name="Park D."/>
            <person name="Pearson M."/>
            <person name="Roberts A."/>
            <person name="Saif S."/>
            <person name="Shenoy N."/>
            <person name="Sisk P."/>
            <person name="Stolte C."/>
            <person name="Sykes S."/>
            <person name="Walk T."/>
            <person name="White J."/>
            <person name="Yandava C."/>
            <person name="Burger G."/>
            <person name="Gray M.W."/>
            <person name="Holland P.W.H."/>
            <person name="King N."/>
            <person name="Lang F.B.F."/>
            <person name="Roger A.J."/>
            <person name="Ruiz-Trillo I."/>
            <person name="Lander E."/>
            <person name="Nusbaum C."/>
        </authorList>
    </citation>
    <scope>NUCLEOTIDE SEQUENCE [LARGE SCALE GENOMIC DNA]</scope>
    <source>
        <strain evidence="7">ATCC 38327</strain>
    </source>
</reference>
<dbReference type="PANTHER" id="PTHR23140:SF0">
    <property type="entry name" value="U2 SNRNP-ASSOCIATED SURP MOTIF-CONTAINING PROTEIN"/>
    <property type="match status" value="1"/>
</dbReference>
<evidence type="ECO:0000256" key="1">
    <source>
        <dbReference type="ARBA" id="ARBA00022884"/>
    </source>
</evidence>
<feature type="compositionally biased region" description="Polar residues" evidence="3">
    <location>
        <begin position="306"/>
        <end position="315"/>
    </location>
</feature>
<dbReference type="PANTHER" id="PTHR23140">
    <property type="entry name" value="RNA PROCESSING PROTEIN LD23810P"/>
    <property type="match status" value="1"/>
</dbReference>
<dbReference type="GO" id="GO:0003723">
    <property type="term" value="F:RNA binding"/>
    <property type="evidence" value="ECO:0007669"/>
    <property type="project" value="UniProtKB-UniRule"/>
</dbReference>
<dbReference type="SMART" id="SM00582">
    <property type="entry name" value="RPR"/>
    <property type="match status" value="1"/>
</dbReference>
<dbReference type="InterPro" id="IPR012677">
    <property type="entry name" value="Nucleotide-bd_a/b_plait_sf"/>
</dbReference>
<dbReference type="EMBL" id="GG745375">
    <property type="protein sequence ID" value="KNE71952.1"/>
    <property type="molecule type" value="Genomic_DNA"/>
</dbReference>
<feature type="region of interest" description="Disordered" evidence="3">
    <location>
        <begin position="512"/>
        <end position="636"/>
    </location>
</feature>
<dbReference type="Proteomes" id="UP000054350">
    <property type="component" value="Unassembled WGS sequence"/>
</dbReference>
<evidence type="ECO:0000259" key="5">
    <source>
        <dbReference type="PROSITE" id="PS51391"/>
    </source>
</evidence>
<dbReference type="Gene3D" id="3.30.70.330">
    <property type="match status" value="1"/>
</dbReference>
<dbReference type="Pfam" id="PF00076">
    <property type="entry name" value="RRM_1"/>
    <property type="match status" value="1"/>
</dbReference>
<dbReference type="Pfam" id="PF04818">
    <property type="entry name" value="CID"/>
    <property type="match status" value="1"/>
</dbReference>
<accession>A0A0L0TB19</accession>
<evidence type="ECO:0000313" key="6">
    <source>
        <dbReference type="EMBL" id="KNE71952.1"/>
    </source>
</evidence>
<keyword evidence="7" id="KW-1185">Reference proteome</keyword>
<evidence type="ECO:0008006" key="8">
    <source>
        <dbReference type="Google" id="ProtNLM"/>
    </source>
</evidence>
<feature type="region of interest" description="Disordered" evidence="3">
    <location>
        <begin position="1"/>
        <end position="24"/>
    </location>
</feature>
<dbReference type="GO" id="GO:0005634">
    <property type="term" value="C:nucleus"/>
    <property type="evidence" value="ECO:0007669"/>
    <property type="project" value="TreeGrafter"/>
</dbReference>
<reference evidence="6 7" key="1">
    <citation type="submission" date="2009-11" db="EMBL/GenBank/DDBJ databases">
        <title>Annotation of Allomyces macrogynus ATCC 38327.</title>
        <authorList>
            <consortium name="The Broad Institute Genome Sequencing Platform"/>
            <person name="Russ C."/>
            <person name="Cuomo C."/>
            <person name="Burger G."/>
            <person name="Gray M.W."/>
            <person name="Holland P.W.H."/>
            <person name="King N."/>
            <person name="Lang F.B.F."/>
            <person name="Roger A.J."/>
            <person name="Ruiz-Trillo I."/>
            <person name="Young S.K."/>
            <person name="Zeng Q."/>
            <person name="Gargeya S."/>
            <person name="Fitzgerald M."/>
            <person name="Haas B."/>
            <person name="Abouelleil A."/>
            <person name="Alvarado L."/>
            <person name="Arachchi H.M."/>
            <person name="Berlin A."/>
            <person name="Chapman S.B."/>
            <person name="Gearin G."/>
            <person name="Goldberg J."/>
            <person name="Griggs A."/>
            <person name="Gujja S."/>
            <person name="Hansen M."/>
            <person name="Heiman D."/>
            <person name="Howarth C."/>
            <person name="Larimer J."/>
            <person name="Lui A."/>
            <person name="MacDonald P.J.P."/>
            <person name="McCowen C."/>
            <person name="Montmayeur A."/>
            <person name="Murphy C."/>
            <person name="Neiman D."/>
            <person name="Pearson M."/>
            <person name="Priest M."/>
            <person name="Roberts A."/>
            <person name="Saif S."/>
            <person name="Shea T."/>
            <person name="Sisk P."/>
            <person name="Stolte C."/>
            <person name="Sykes S."/>
            <person name="Wortman J."/>
            <person name="Nusbaum C."/>
            <person name="Birren B."/>
        </authorList>
    </citation>
    <scope>NUCLEOTIDE SEQUENCE [LARGE SCALE GENOMIC DNA]</scope>
    <source>
        <strain evidence="6 7">ATCC 38327</strain>
    </source>
</reference>
<feature type="compositionally biased region" description="Low complexity" evidence="3">
    <location>
        <begin position="287"/>
        <end position="304"/>
    </location>
</feature>
<dbReference type="InterPro" id="IPR051485">
    <property type="entry name" value="SR-CTD_assoc_factor"/>
</dbReference>
<dbReference type="SUPFAM" id="SSF48464">
    <property type="entry name" value="ENTH/VHS domain"/>
    <property type="match status" value="1"/>
</dbReference>
<sequence>MQANSASPTVISAGRSGNGQSAPLPRELATLDADLRAILDSRPPASASRVQSVTKQAVLHARGHAPAIAQLVARFIRKCSPPFKLSGLYIVDSICRASLKPGDHGVTGDIDPYGPIFEPLLPALTTEIQKCSDVEREKIKRLIKIWRSTGVFRSDFLDKAEEKWVRREPNRPSSHGANASGMPPASMASTYAPSAPTFDATSIIQSLSLLTSQSTAPTAPVLPTPMTIPMPGVPTISLPGAPALPPQHLATMLASLGAAPANAAQLALAATVMGFPAPPPLPPAPAPSLSAPPVLPPSLADDPAFNPSSSKTARSQPFEYREPERDLIAANWTQTPVTKSTGPWVQVEGGCGPTQVKVLSRTLYVGNVTPDMSRTIILQVFSAYGDVDSVMINHSKSNCFLKMRTRAQANDARQALDQAPVYNTTLRVKWGCGFGPKPIFDYSTGCSILDIFADLDVVDRKWLMTADAGGIRTGVLRGGLTVEEPDVNMAEMRAKATLVAETAARMGDVARSHANAPRGGNQSPFGGVGGSQSPYRSTYMHDTRDYPSSTSRSDRDYPVSRGGADSSRAAALPPWAKPAPTFADSRARFDPRAGGGDDASCSTLDPRARGQFASSADPRAGAARSPDLEHDDIYGM</sequence>
<protein>
    <recommendedName>
        <fullName evidence="8">CID domain-containing protein</fullName>
    </recommendedName>
</protein>
<dbReference type="InterPro" id="IPR000504">
    <property type="entry name" value="RRM_dom"/>
</dbReference>
<dbReference type="SUPFAM" id="SSF54928">
    <property type="entry name" value="RNA-binding domain, RBD"/>
    <property type="match status" value="1"/>
</dbReference>
<proteinExistence type="predicted"/>
<dbReference type="InterPro" id="IPR048892">
    <property type="entry name" value="Nrd1_Seb1_dom2"/>
</dbReference>
<dbReference type="OrthoDB" id="79367at2759"/>
<feature type="compositionally biased region" description="Polar residues" evidence="3">
    <location>
        <begin position="1"/>
        <end position="10"/>
    </location>
</feature>
<dbReference type="InterPro" id="IPR035979">
    <property type="entry name" value="RBD_domain_sf"/>
</dbReference>
<organism evidence="6 7">
    <name type="scientific">Allomyces macrogynus (strain ATCC 38327)</name>
    <name type="common">Allomyces javanicus var. macrogynus</name>
    <dbReference type="NCBI Taxonomy" id="578462"/>
    <lineage>
        <taxon>Eukaryota</taxon>
        <taxon>Fungi</taxon>
        <taxon>Fungi incertae sedis</taxon>
        <taxon>Blastocladiomycota</taxon>
        <taxon>Blastocladiomycetes</taxon>
        <taxon>Blastocladiales</taxon>
        <taxon>Blastocladiaceae</taxon>
        <taxon>Allomyces</taxon>
    </lineage>
</organism>
<evidence type="ECO:0000259" key="4">
    <source>
        <dbReference type="PROSITE" id="PS50102"/>
    </source>
</evidence>
<feature type="compositionally biased region" description="Low complexity" evidence="3">
    <location>
        <begin position="560"/>
        <end position="580"/>
    </location>
</feature>
<evidence type="ECO:0000256" key="2">
    <source>
        <dbReference type="PROSITE-ProRule" id="PRU00176"/>
    </source>
</evidence>
<dbReference type="Pfam" id="PF21380">
    <property type="entry name" value="Nrd1-Seb1_dom2"/>
    <property type="match status" value="1"/>
</dbReference>
<dbReference type="InterPro" id="IPR006569">
    <property type="entry name" value="CID_dom"/>
</dbReference>
<dbReference type="PROSITE" id="PS50102">
    <property type="entry name" value="RRM"/>
    <property type="match status" value="1"/>
</dbReference>
<dbReference type="eggNOG" id="KOG0132">
    <property type="taxonomic scope" value="Eukaryota"/>
</dbReference>
<dbReference type="SMART" id="SM00360">
    <property type="entry name" value="RRM"/>
    <property type="match status" value="1"/>
</dbReference>
<evidence type="ECO:0000256" key="3">
    <source>
        <dbReference type="SAM" id="MobiDB-lite"/>
    </source>
</evidence>